<dbReference type="InterPro" id="IPR036968">
    <property type="entry name" value="Enolpyruvate_Tfrase_sf"/>
</dbReference>
<dbReference type="InterPro" id="IPR013792">
    <property type="entry name" value="RNA3'P_cycl/enolpyr_Trfase_a/b"/>
</dbReference>
<name>A0A371IN47_9FIRM</name>
<feature type="active site" description="Proton acceptor" evidence="7">
    <location>
        <position position="321"/>
    </location>
</feature>
<comment type="similarity">
    <text evidence="2 7">Belongs to the EPSP synthase family.</text>
</comment>
<sequence>MIKIMPRQLHGNIKGISSKSFAHRALFCASQADKPTKIYLPDICDDVLATNSCLKSLGTTFRFEKNYVTVIPKNFVENNFQSTQSYAVDRKIFDNKRKNTPIFDARQSGTTLRFIMPFAMSVIEDAIFTASNSLVSRPISQIMQVMKSNGVEFTSNNLPIRALKKFAFDKIAISSDISSQYVSGLLLSSALQDSDVELKVLGDVKSKPYIDMTVKVMEDFGIKIDKIEDGYIVHSKGDYFSPLNYKVEMDYSAAAFFIVAGAFSEEGICLEGFDKNSLQGDKSILRIIEKYGANVKFLDDKIYISSGEKRPLKLNVKNIPDLVPILAVLACSCQGRSIFVETDRLKFKESDRVKSTLDLVNSLGGRAYFGDNFIVIDGLGNLKGGFVKTYNDHRIAMAASIASIICKEPVIIEDEKVVSKSYATFYEDFNSLGGNYVFTAGK</sequence>
<feature type="binding site" evidence="7">
    <location>
        <position position="137"/>
    </location>
    <ligand>
        <name>phosphoenolpyruvate</name>
        <dbReference type="ChEBI" id="CHEBI:58702"/>
    </ligand>
</feature>
<feature type="binding site" evidence="7">
    <location>
        <position position="178"/>
    </location>
    <ligand>
        <name>3-phosphoshikimate</name>
        <dbReference type="ChEBI" id="CHEBI:145989"/>
    </ligand>
</feature>
<dbReference type="SUPFAM" id="SSF55205">
    <property type="entry name" value="EPT/RTPC-like"/>
    <property type="match status" value="1"/>
</dbReference>
<comment type="subcellular location">
    <subcellularLocation>
        <location evidence="7">Cytoplasm</location>
    </subcellularLocation>
</comment>
<keyword evidence="10" id="KW-1185">Reference proteome</keyword>
<evidence type="ECO:0000313" key="9">
    <source>
        <dbReference type="EMBL" id="RDY21870.1"/>
    </source>
</evidence>
<evidence type="ECO:0000256" key="3">
    <source>
        <dbReference type="ARBA" id="ARBA00022605"/>
    </source>
</evidence>
<feature type="binding site" evidence="7">
    <location>
        <position position="206"/>
    </location>
    <ligand>
        <name>3-phosphoshikimate</name>
        <dbReference type="ChEBI" id="CHEBI:145989"/>
    </ligand>
</feature>
<dbReference type="PIRSF" id="PIRSF000505">
    <property type="entry name" value="EPSPS"/>
    <property type="match status" value="1"/>
</dbReference>
<evidence type="ECO:0000256" key="1">
    <source>
        <dbReference type="ARBA" id="ARBA00004811"/>
    </source>
</evidence>
<comment type="subunit">
    <text evidence="7">Monomer.</text>
</comment>
<comment type="function">
    <text evidence="7">Catalyzes the transfer of the enolpyruvyl moiety of phosphoenolpyruvate (PEP) to the 5-hydroxyl of shikimate-3-phosphate (S3P) to produce enolpyruvyl shikimate-3-phosphate and inorganic phosphate.</text>
</comment>
<dbReference type="CDD" id="cd01556">
    <property type="entry name" value="EPSP_synthase"/>
    <property type="match status" value="1"/>
</dbReference>
<dbReference type="PANTHER" id="PTHR21090:SF5">
    <property type="entry name" value="PENTAFUNCTIONAL AROM POLYPEPTIDE"/>
    <property type="match status" value="1"/>
</dbReference>
<dbReference type="InterPro" id="IPR006264">
    <property type="entry name" value="EPSP_synthase"/>
</dbReference>
<accession>A0A371IN47</accession>
<feature type="binding site" evidence="7">
    <location>
        <position position="24"/>
    </location>
    <ligand>
        <name>3-phosphoshikimate</name>
        <dbReference type="ChEBI" id="CHEBI:145989"/>
    </ligand>
</feature>
<keyword evidence="3 7" id="KW-0028">Amino-acid biosynthesis</keyword>
<dbReference type="GO" id="GO:0009423">
    <property type="term" value="P:chorismate biosynthetic process"/>
    <property type="evidence" value="ECO:0007669"/>
    <property type="project" value="UniProtKB-UniRule"/>
</dbReference>
<organism evidence="9 10">
    <name type="scientific">Criibacterium bergeronii</name>
    <dbReference type="NCBI Taxonomy" id="1871336"/>
    <lineage>
        <taxon>Bacteria</taxon>
        <taxon>Bacillati</taxon>
        <taxon>Bacillota</taxon>
        <taxon>Clostridia</taxon>
        <taxon>Peptostreptococcales</taxon>
        <taxon>Filifactoraceae</taxon>
        <taxon>Criibacterium</taxon>
    </lineage>
</organism>
<feature type="binding site" evidence="7">
    <location>
        <position position="420"/>
    </location>
    <ligand>
        <name>phosphoenolpyruvate</name>
        <dbReference type="ChEBI" id="CHEBI:58702"/>
    </ligand>
</feature>
<gene>
    <name evidence="7 9" type="primary">aroA</name>
    <name evidence="9" type="ORF">BBG48_002010</name>
</gene>
<feature type="binding site" evidence="7">
    <location>
        <position position="394"/>
    </location>
    <ligand>
        <name>phosphoenolpyruvate</name>
        <dbReference type="ChEBI" id="CHEBI:58702"/>
    </ligand>
</feature>
<dbReference type="GO" id="GO:0003866">
    <property type="term" value="F:3-phosphoshikimate 1-carboxyvinyltransferase activity"/>
    <property type="evidence" value="ECO:0007669"/>
    <property type="project" value="UniProtKB-UniRule"/>
</dbReference>
<evidence type="ECO:0000259" key="8">
    <source>
        <dbReference type="Pfam" id="PF00275"/>
    </source>
</evidence>
<comment type="pathway">
    <text evidence="1 7">Metabolic intermediate biosynthesis; chorismate biosynthesis; chorismate from D-erythrose 4-phosphate and phosphoenolpyruvate: step 6/7.</text>
</comment>
<evidence type="ECO:0000256" key="6">
    <source>
        <dbReference type="ARBA" id="ARBA00044633"/>
    </source>
</evidence>
<proteinExistence type="inferred from homology"/>
<feature type="binding site" evidence="7">
    <location>
        <position position="180"/>
    </location>
    <ligand>
        <name>3-phosphoshikimate</name>
        <dbReference type="ChEBI" id="CHEBI:145989"/>
    </ligand>
</feature>
<dbReference type="GO" id="GO:0008652">
    <property type="term" value="P:amino acid biosynthetic process"/>
    <property type="evidence" value="ECO:0007669"/>
    <property type="project" value="UniProtKB-KW"/>
</dbReference>
<dbReference type="AlphaFoldDB" id="A0A371IN47"/>
<dbReference type="RefSeq" id="WP_068914228.1">
    <property type="nucleotide sequence ID" value="NZ_MBEW02000003.1"/>
</dbReference>
<comment type="caution">
    <text evidence="9">The sequence shown here is derived from an EMBL/GenBank/DDBJ whole genome shotgun (WGS) entry which is preliminary data.</text>
</comment>
<feature type="binding site" evidence="7">
    <location>
        <position position="180"/>
    </location>
    <ligand>
        <name>phosphoenolpyruvate</name>
        <dbReference type="ChEBI" id="CHEBI:58702"/>
    </ligand>
</feature>
<feature type="binding site" evidence="7">
    <location>
        <position position="352"/>
    </location>
    <ligand>
        <name>phosphoenolpyruvate</name>
        <dbReference type="ChEBI" id="CHEBI:58702"/>
    </ligand>
</feature>
<reference evidence="9 10" key="1">
    <citation type="journal article" date="2016" name="Genome Announc.">
        <title>Draft Genome Sequence of Criibacterium bergeronii gen. nov., sp. nov., Strain CCRI-22567T, Isolated from a Vaginal Sample from a Woman with Bacterial Vaginosis.</title>
        <authorList>
            <person name="Maheux A.F."/>
            <person name="Berube E."/>
            <person name="Boudreau D.K."/>
            <person name="Raymond F."/>
            <person name="Corbeil J."/>
            <person name="Roy P.H."/>
            <person name="Boissinot M."/>
            <person name="Omar R.F."/>
        </authorList>
    </citation>
    <scope>NUCLEOTIDE SEQUENCE [LARGE SCALE GENOMIC DNA]</scope>
    <source>
        <strain evidence="9 10">CCRI-22567</strain>
    </source>
</reference>
<feature type="binding site" evidence="7">
    <location>
        <position position="19"/>
    </location>
    <ligand>
        <name>phosphoenolpyruvate</name>
        <dbReference type="ChEBI" id="CHEBI:58702"/>
    </ligand>
</feature>
<dbReference type="Gene3D" id="3.65.10.10">
    <property type="entry name" value="Enolpyruvate transferase domain"/>
    <property type="match status" value="2"/>
</dbReference>
<dbReference type="Proteomes" id="UP000093352">
    <property type="component" value="Unassembled WGS sequence"/>
</dbReference>
<protein>
    <recommendedName>
        <fullName evidence="7">3-phosphoshikimate 1-carboxyvinyltransferase</fullName>
        <ecNumber evidence="7">2.5.1.19</ecNumber>
    </recommendedName>
    <alternativeName>
        <fullName evidence="7">5-enolpyruvylshikimate-3-phosphate synthase</fullName>
        <shortName evidence="7">EPSP synthase</shortName>
        <shortName evidence="7">EPSPS</shortName>
    </alternativeName>
</protein>
<dbReference type="GO" id="GO:0009073">
    <property type="term" value="P:aromatic amino acid family biosynthetic process"/>
    <property type="evidence" value="ECO:0007669"/>
    <property type="project" value="UniProtKB-KW"/>
</dbReference>
<feature type="binding site" evidence="7">
    <location>
        <position position="19"/>
    </location>
    <ligand>
        <name>3-phosphoshikimate</name>
        <dbReference type="ChEBI" id="CHEBI:145989"/>
    </ligand>
</feature>
<feature type="domain" description="Enolpyruvate transferase" evidence="8">
    <location>
        <begin position="7"/>
        <end position="428"/>
    </location>
</feature>
<feature type="binding site" evidence="7">
    <location>
        <position position="109"/>
    </location>
    <ligand>
        <name>phosphoenolpyruvate</name>
        <dbReference type="ChEBI" id="CHEBI:58702"/>
    </ligand>
</feature>
<keyword evidence="7" id="KW-0963">Cytoplasm</keyword>
<keyword evidence="4 7" id="KW-0808">Transferase</keyword>
<dbReference type="UniPathway" id="UPA00053">
    <property type="reaction ID" value="UER00089"/>
</dbReference>
<dbReference type="EMBL" id="MBEW02000003">
    <property type="protein sequence ID" value="RDY21870.1"/>
    <property type="molecule type" value="Genomic_DNA"/>
</dbReference>
<dbReference type="HAMAP" id="MF_00210">
    <property type="entry name" value="EPSP_synth"/>
    <property type="match status" value="1"/>
</dbReference>
<dbReference type="EC" id="2.5.1.19" evidence="7"/>
<dbReference type="InterPro" id="IPR023193">
    <property type="entry name" value="EPSP_synthase_CS"/>
</dbReference>
<evidence type="ECO:0000256" key="5">
    <source>
        <dbReference type="ARBA" id="ARBA00023141"/>
    </source>
</evidence>
<dbReference type="STRING" id="1871336.BBG48_07410"/>
<keyword evidence="5 7" id="KW-0057">Aromatic amino acid biosynthesis</keyword>
<feature type="binding site" evidence="7">
    <location>
        <position position="179"/>
    </location>
    <ligand>
        <name>3-phosphoshikimate</name>
        <dbReference type="ChEBI" id="CHEBI:145989"/>
    </ligand>
</feature>
<evidence type="ECO:0000256" key="7">
    <source>
        <dbReference type="HAMAP-Rule" id="MF_00210"/>
    </source>
</evidence>
<feature type="binding site" evidence="7">
    <location>
        <position position="20"/>
    </location>
    <ligand>
        <name>3-phosphoshikimate</name>
        <dbReference type="ChEBI" id="CHEBI:145989"/>
    </ligand>
</feature>
<comment type="caution">
    <text evidence="7">Lacks conserved residue(s) required for the propagation of feature annotation.</text>
</comment>
<evidence type="ECO:0000256" key="2">
    <source>
        <dbReference type="ARBA" id="ARBA00009948"/>
    </source>
</evidence>
<feature type="binding site" evidence="7">
    <location>
        <position position="321"/>
    </location>
    <ligand>
        <name>3-phosphoshikimate</name>
        <dbReference type="ChEBI" id="CHEBI:145989"/>
    </ligand>
</feature>
<dbReference type="PANTHER" id="PTHR21090">
    <property type="entry name" value="AROM/DEHYDROQUINATE SYNTHASE"/>
    <property type="match status" value="1"/>
</dbReference>
<feature type="binding site" evidence="7">
    <location>
        <position position="348"/>
    </location>
    <ligand>
        <name>3-phosphoshikimate</name>
        <dbReference type="ChEBI" id="CHEBI:145989"/>
    </ligand>
</feature>
<dbReference type="GO" id="GO:0005737">
    <property type="term" value="C:cytoplasm"/>
    <property type="evidence" value="ECO:0007669"/>
    <property type="project" value="UniProtKB-SubCell"/>
</dbReference>
<comment type="catalytic activity">
    <reaction evidence="6">
        <text>3-phosphoshikimate + phosphoenolpyruvate = 5-O-(1-carboxyvinyl)-3-phosphoshikimate + phosphate</text>
        <dbReference type="Rhea" id="RHEA:21256"/>
        <dbReference type="ChEBI" id="CHEBI:43474"/>
        <dbReference type="ChEBI" id="CHEBI:57701"/>
        <dbReference type="ChEBI" id="CHEBI:58702"/>
        <dbReference type="ChEBI" id="CHEBI:145989"/>
        <dbReference type="EC" id="2.5.1.19"/>
    </reaction>
    <physiologicalReaction direction="left-to-right" evidence="6">
        <dbReference type="Rhea" id="RHEA:21257"/>
    </physiologicalReaction>
</comment>
<evidence type="ECO:0000313" key="10">
    <source>
        <dbReference type="Proteomes" id="UP000093352"/>
    </source>
</evidence>
<dbReference type="PROSITE" id="PS00885">
    <property type="entry name" value="EPSP_SYNTHASE_2"/>
    <property type="match status" value="1"/>
</dbReference>
<dbReference type="InterPro" id="IPR001986">
    <property type="entry name" value="Enolpyruvate_Tfrase_dom"/>
</dbReference>
<dbReference type="NCBIfam" id="TIGR01356">
    <property type="entry name" value="aroA"/>
    <property type="match status" value="1"/>
</dbReference>
<evidence type="ECO:0000256" key="4">
    <source>
        <dbReference type="ARBA" id="ARBA00022679"/>
    </source>
</evidence>
<dbReference type="Pfam" id="PF00275">
    <property type="entry name" value="EPSP_synthase"/>
    <property type="match status" value="1"/>
</dbReference>